<dbReference type="Pfam" id="PF02586">
    <property type="entry name" value="SRAP"/>
    <property type="match status" value="1"/>
</dbReference>
<gene>
    <name evidence="1" type="ORF">MFFC18_50250</name>
</gene>
<evidence type="ECO:0000313" key="1">
    <source>
        <dbReference type="EMBL" id="QEG25102.1"/>
    </source>
</evidence>
<dbReference type="GO" id="GO:0003697">
    <property type="term" value="F:single-stranded DNA binding"/>
    <property type="evidence" value="ECO:0007669"/>
    <property type="project" value="InterPro"/>
</dbReference>
<name>A0A5B9PK56_9BACT</name>
<protein>
    <submittedName>
        <fullName evidence="1">Uncharacterized protein</fullName>
    </submittedName>
</protein>
<evidence type="ECO:0000313" key="2">
    <source>
        <dbReference type="Proteomes" id="UP000322214"/>
    </source>
</evidence>
<proteinExistence type="predicted"/>
<dbReference type="SUPFAM" id="SSF143081">
    <property type="entry name" value="BB1717-like"/>
    <property type="match status" value="1"/>
</dbReference>
<dbReference type="Gene3D" id="3.90.1680.10">
    <property type="entry name" value="SOS response associated peptidase-like"/>
    <property type="match status" value="1"/>
</dbReference>
<dbReference type="GO" id="GO:0106300">
    <property type="term" value="P:protein-DNA covalent cross-linking repair"/>
    <property type="evidence" value="ECO:0007669"/>
    <property type="project" value="InterPro"/>
</dbReference>
<dbReference type="KEGG" id="mff:MFFC18_50250"/>
<organism evidence="1 2">
    <name type="scientific">Mariniblastus fucicola</name>
    <dbReference type="NCBI Taxonomy" id="980251"/>
    <lineage>
        <taxon>Bacteria</taxon>
        <taxon>Pseudomonadati</taxon>
        <taxon>Planctomycetota</taxon>
        <taxon>Planctomycetia</taxon>
        <taxon>Pirellulales</taxon>
        <taxon>Pirellulaceae</taxon>
        <taxon>Mariniblastus</taxon>
    </lineage>
</organism>
<dbReference type="InterPro" id="IPR036590">
    <property type="entry name" value="SRAP-like"/>
</dbReference>
<dbReference type="Proteomes" id="UP000322214">
    <property type="component" value="Chromosome"/>
</dbReference>
<dbReference type="InterPro" id="IPR003738">
    <property type="entry name" value="SRAP"/>
</dbReference>
<reference evidence="1 2" key="1">
    <citation type="submission" date="2019-08" db="EMBL/GenBank/DDBJ databases">
        <title>Deep-cultivation of Planctomycetes and their phenomic and genomic characterization uncovers novel biology.</title>
        <authorList>
            <person name="Wiegand S."/>
            <person name="Jogler M."/>
            <person name="Boedeker C."/>
            <person name="Pinto D."/>
            <person name="Vollmers J."/>
            <person name="Rivas-Marin E."/>
            <person name="Kohn T."/>
            <person name="Peeters S.H."/>
            <person name="Heuer A."/>
            <person name="Rast P."/>
            <person name="Oberbeckmann S."/>
            <person name="Bunk B."/>
            <person name="Jeske O."/>
            <person name="Meyerdierks A."/>
            <person name="Storesund J.E."/>
            <person name="Kallscheuer N."/>
            <person name="Luecker S."/>
            <person name="Lage O.M."/>
            <person name="Pohl T."/>
            <person name="Merkel B.J."/>
            <person name="Hornburger P."/>
            <person name="Mueller R.-W."/>
            <person name="Bruemmer F."/>
            <person name="Labrenz M."/>
            <person name="Spormann A.M."/>
            <person name="Op den Camp H."/>
            <person name="Overmann J."/>
            <person name="Amann R."/>
            <person name="Jetten M.S.M."/>
            <person name="Mascher T."/>
            <person name="Medema M.H."/>
            <person name="Devos D.P."/>
            <person name="Kaster A.-K."/>
            <person name="Ovreas L."/>
            <person name="Rohde M."/>
            <person name="Galperin M.Y."/>
            <person name="Jogler C."/>
        </authorList>
    </citation>
    <scope>NUCLEOTIDE SEQUENCE [LARGE SCALE GENOMIC DNA]</scope>
    <source>
        <strain evidence="1 2">FC18</strain>
    </source>
</reference>
<accession>A0A5B9PK56</accession>
<dbReference type="AlphaFoldDB" id="A0A5B9PK56"/>
<dbReference type="EMBL" id="CP042912">
    <property type="protein sequence ID" value="QEG25102.1"/>
    <property type="molecule type" value="Genomic_DNA"/>
</dbReference>
<dbReference type="STRING" id="980251.GCA_001642875_01403"/>
<keyword evidence="2" id="KW-1185">Reference proteome</keyword>
<sequence length="50" mass="5974">MADLHDRMPVKLESDQLPYWLDCEFADKEKLKSFLAPRDWEDFEISEATL</sequence>